<comment type="caution">
    <text evidence="2">The sequence shown here is derived from an EMBL/GenBank/DDBJ whole genome shotgun (WGS) entry which is preliminary data.</text>
</comment>
<dbReference type="Proteomes" id="UP000297248">
    <property type="component" value="Unassembled WGS sequence"/>
</dbReference>
<dbReference type="InterPro" id="IPR018637">
    <property type="entry name" value="DUF2059"/>
</dbReference>
<feature type="domain" description="DUF2059" evidence="1">
    <location>
        <begin position="144"/>
        <end position="198"/>
    </location>
</feature>
<evidence type="ECO:0000259" key="1">
    <source>
        <dbReference type="Pfam" id="PF09832"/>
    </source>
</evidence>
<sequence>MQPRRDAILRVFTTCNPVEARYFASFTTCNPVEARYLASLYNTIATRRCKVLHLYNKKCMKYKFLIIALLFCVSAKAQTATNITPAHLKAAENVLSASGAGNQLKENMAAMIQQASANVPADKKPKFVEIMNTFMNKYMSWDLIKDQMAALYAQEFTEKELKDLAVFYQSPLGIKLNQKQPILFQKGAAIGQQNVQSHQLELQQMMQEAFKDQ</sequence>
<organism evidence="2 3">
    <name type="scientific">Mucilaginibacter phyllosphaerae</name>
    <dbReference type="NCBI Taxonomy" id="1812349"/>
    <lineage>
        <taxon>Bacteria</taxon>
        <taxon>Pseudomonadati</taxon>
        <taxon>Bacteroidota</taxon>
        <taxon>Sphingobacteriia</taxon>
        <taxon>Sphingobacteriales</taxon>
        <taxon>Sphingobacteriaceae</taxon>
        <taxon>Mucilaginibacter</taxon>
    </lineage>
</organism>
<dbReference type="Pfam" id="PF09832">
    <property type="entry name" value="DUF2059"/>
    <property type="match status" value="1"/>
</dbReference>
<name>A0A4Y8AF19_9SPHI</name>
<reference evidence="2 3" key="1">
    <citation type="journal article" date="2016" name="Int. J. Syst. Evol. Microbiol.">
        <title>Proposal of Mucilaginibacter phyllosphaerae sp. nov. isolated from the phyllosphere of Galium album.</title>
        <authorList>
            <person name="Aydogan E.L."/>
            <person name="Busse H.J."/>
            <person name="Moser G."/>
            <person name="Muller C."/>
            <person name="Kampfer P."/>
            <person name="Glaeser S.P."/>
        </authorList>
    </citation>
    <scope>NUCLEOTIDE SEQUENCE [LARGE SCALE GENOMIC DNA]</scope>
    <source>
        <strain evidence="2 3">PP-F2FG21</strain>
    </source>
</reference>
<accession>A0A4Y8AF19</accession>
<dbReference type="AlphaFoldDB" id="A0A4Y8AF19"/>
<proteinExistence type="predicted"/>
<dbReference type="EMBL" id="SNQG01000003">
    <property type="protein sequence ID" value="TEW66732.1"/>
    <property type="molecule type" value="Genomic_DNA"/>
</dbReference>
<protein>
    <submittedName>
        <fullName evidence="2">DUF2059 domain-containing protein</fullName>
    </submittedName>
</protein>
<evidence type="ECO:0000313" key="2">
    <source>
        <dbReference type="EMBL" id="TEW66732.1"/>
    </source>
</evidence>
<gene>
    <name evidence="2" type="ORF">E2R65_09955</name>
</gene>
<evidence type="ECO:0000313" key="3">
    <source>
        <dbReference type="Proteomes" id="UP000297248"/>
    </source>
</evidence>